<organism evidence="3 4">
    <name type="scientific">Pycnococcus provasolii</name>
    <dbReference type="NCBI Taxonomy" id="41880"/>
    <lineage>
        <taxon>Eukaryota</taxon>
        <taxon>Viridiplantae</taxon>
        <taxon>Chlorophyta</taxon>
        <taxon>Pseudoscourfieldiophyceae</taxon>
        <taxon>Pseudoscourfieldiales</taxon>
        <taxon>Pycnococcaceae</taxon>
        <taxon>Pycnococcus</taxon>
    </lineage>
</organism>
<proteinExistence type="predicted"/>
<keyword evidence="2" id="KW-1133">Transmembrane helix</keyword>
<evidence type="ECO:0000313" key="3">
    <source>
        <dbReference type="EMBL" id="GHP05052.1"/>
    </source>
</evidence>
<name>A0A830HED1_9CHLO</name>
<keyword evidence="4" id="KW-1185">Reference proteome</keyword>
<comment type="caution">
    <text evidence="3">The sequence shown here is derived from an EMBL/GenBank/DDBJ whole genome shotgun (WGS) entry which is preliminary data.</text>
</comment>
<feature type="region of interest" description="Disordered" evidence="1">
    <location>
        <begin position="1"/>
        <end position="21"/>
    </location>
</feature>
<feature type="compositionally biased region" description="Polar residues" evidence="1">
    <location>
        <begin position="219"/>
        <end position="228"/>
    </location>
</feature>
<reference evidence="3" key="1">
    <citation type="submission" date="2020-10" db="EMBL/GenBank/DDBJ databases">
        <title>Unveiling of a novel bifunctional photoreceptor, Dualchrome1, isolated from a cosmopolitan green alga.</title>
        <authorList>
            <person name="Suzuki S."/>
            <person name="Kawachi M."/>
        </authorList>
    </citation>
    <scope>NUCLEOTIDE SEQUENCE</scope>
    <source>
        <strain evidence="3">NIES 2893</strain>
    </source>
</reference>
<dbReference type="EMBL" id="BNJQ01000009">
    <property type="protein sequence ID" value="GHP05052.1"/>
    <property type="molecule type" value="Genomic_DNA"/>
</dbReference>
<evidence type="ECO:0000256" key="2">
    <source>
        <dbReference type="SAM" id="Phobius"/>
    </source>
</evidence>
<feature type="transmembrane region" description="Helical" evidence="2">
    <location>
        <begin position="30"/>
        <end position="53"/>
    </location>
</feature>
<sequence>MNVQDKRQMSDAAQVSIAPSSGDKKADLDLALGATGAAAALALFSCAVCWRWIIARRNKTLPEEGGEDVSLPPGFLEIPAAPLALEVLVSPRDSASPKIVSLTSSPTTKVPVMILTSSPKKEARESGDGSDEDDFTYLWASPRTFVRPEGVPVVPLELLEAYGRGGSSDSSPTPRPSPNPAVKAAVEAAVSRLERALVKFDGSLKGESRASEILHELRSTSMLRSNSPMPLWEPRDPEDEEGGTTSGTHSVGSEGETRVVDVSRPESRASSSQSNLPSKKKSPDGSV</sequence>
<evidence type="ECO:0000313" key="4">
    <source>
        <dbReference type="Proteomes" id="UP000660262"/>
    </source>
</evidence>
<evidence type="ECO:0000256" key="1">
    <source>
        <dbReference type="SAM" id="MobiDB-lite"/>
    </source>
</evidence>
<feature type="compositionally biased region" description="Basic and acidic residues" evidence="1">
    <location>
        <begin position="255"/>
        <end position="267"/>
    </location>
</feature>
<dbReference type="AlphaFoldDB" id="A0A830HED1"/>
<protein>
    <submittedName>
        <fullName evidence="3">Uncharacterized protein</fullName>
    </submittedName>
</protein>
<dbReference type="Proteomes" id="UP000660262">
    <property type="component" value="Unassembled WGS sequence"/>
</dbReference>
<accession>A0A830HED1</accession>
<gene>
    <name evidence="3" type="ORF">PPROV_000380400</name>
</gene>
<keyword evidence="2" id="KW-0812">Transmembrane</keyword>
<feature type="region of interest" description="Disordered" evidence="1">
    <location>
        <begin position="216"/>
        <end position="287"/>
    </location>
</feature>
<keyword evidence="2" id="KW-0472">Membrane</keyword>